<gene>
    <name evidence="5" type="ORF">M6B38_247345</name>
</gene>
<comment type="similarity">
    <text evidence="1">Belongs to the KRI1 family.</text>
</comment>
<proteinExistence type="inferred from homology"/>
<feature type="region of interest" description="Disordered" evidence="3">
    <location>
        <begin position="1"/>
        <end position="21"/>
    </location>
</feature>
<dbReference type="PANTHER" id="PTHR14490:SF5">
    <property type="entry name" value="PROTEIN KRI1 HOMOLOG"/>
    <property type="match status" value="1"/>
</dbReference>
<dbReference type="Pfam" id="PF12936">
    <property type="entry name" value="Kri1_C"/>
    <property type="match status" value="1"/>
</dbReference>
<evidence type="ECO:0000256" key="1">
    <source>
        <dbReference type="ARBA" id="ARBA00007473"/>
    </source>
</evidence>
<dbReference type="Pfam" id="PF05178">
    <property type="entry name" value="Kri1"/>
    <property type="match status" value="1"/>
</dbReference>
<feature type="region of interest" description="Disordered" evidence="3">
    <location>
        <begin position="175"/>
        <end position="207"/>
    </location>
</feature>
<feature type="compositionally biased region" description="Acidic residues" evidence="3">
    <location>
        <begin position="193"/>
        <end position="202"/>
    </location>
</feature>
<feature type="coiled-coil region" evidence="2">
    <location>
        <begin position="301"/>
        <end position="338"/>
    </location>
</feature>
<evidence type="ECO:0000256" key="3">
    <source>
        <dbReference type="SAM" id="MobiDB-lite"/>
    </source>
</evidence>
<feature type="region of interest" description="Disordered" evidence="3">
    <location>
        <begin position="557"/>
        <end position="622"/>
    </location>
</feature>
<dbReference type="Proteomes" id="UP001140949">
    <property type="component" value="Unassembled WGS sequence"/>
</dbReference>
<reference evidence="5" key="2">
    <citation type="submission" date="2023-04" db="EMBL/GenBank/DDBJ databases">
        <authorList>
            <person name="Bruccoleri R.E."/>
            <person name="Oakeley E.J."/>
            <person name="Faust A.-M."/>
            <person name="Dessus-Babus S."/>
            <person name="Altorfer M."/>
            <person name="Burckhardt D."/>
            <person name="Oertli M."/>
            <person name="Naumann U."/>
            <person name="Petersen F."/>
            <person name="Wong J."/>
        </authorList>
    </citation>
    <scope>NUCLEOTIDE SEQUENCE</scope>
    <source>
        <strain evidence="5">GSM-AAB239-AS_SAM_17_03QT</strain>
        <tissue evidence="5">Leaf</tissue>
    </source>
</reference>
<evidence type="ECO:0000313" key="6">
    <source>
        <dbReference type="Proteomes" id="UP001140949"/>
    </source>
</evidence>
<name>A0AAX6DFU6_IRIPA</name>
<comment type="caution">
    <text evidence="5">The sequence shown here is derived from an EMBL/GenBank/DDBJ whole genome shotgun (WGS) entry which is preliminary data.</text>
</comment>
<feature type="region of interest" description="Disordered" evidence="3">
    <location>
        <begin position="432"/>
        <end position="463"/>
    </location>
</feature>
<feature type="compositionally biased region" description="Basic and acidic residues" evidence="3">
    <location>
        <begin position="125"/>
        <end position="134"/>
    </location>
</feature>
<evidence type="ECO:0000256" key="2">
    <source>
        <dbReference type="SAM" id="Coils"/>
    </source>
</evidence>
<feature type="region of interest" description="Disordered" evidence="3">
    <location>
        <begin position="102"/>
        <end position="134"/>
    </location>
</feature>
<dbReference type="InterPro" id="IPR018034">
    <property type="entry name" value="Kri1"/>
</dbReference>
<sequence>MGTDIFSLSGSSGGGDDEDLSKINIDKDYAKRFEHNKKREALQKLQELKKKGLAGADDSSDEDSDDDDDAELVEPEKDLKFYDALVKVKNQDPVLLAKEVKLFEEESDSDAEEEEKKEKPKKKERPMYLKDVNAKHLMEEGPEFGLKHDRKIYNKDQVADIKAFLEAEKAAFGADDDDGEDLIKEKDRKGDGDEMEEEEDENAGNIDKRLDEFFGEDGNLDEGEKFLKNYLRNQMWVDKEKDNRALLDDIDVSDDEEALEEQEKYEAEYNFRHEEVEGDRILGHARFTEGSVRIKNSSRKVQRKSKEERMAQAELERKQELKHLKNLKKKEIQEKLEKIRAIAGIGEGEGCKLDADDLEEEFDPEEYDRKMKEVFDVDYYGKEDADPGFGSDEEGNLEKPDFDKEDELLGLPKDWDVAGTKEGFEAARERVLKRKQEVKEPMGDEDEDEDEDEESKRKKKRKMTLKEKVELDKEFEEYYKLDYEDTIGDLKTRFKYRSVKPSKFGLRTEEVLMADDKNLNQYVSLKKLAPYMEKDWKVTYHQKLKKPLILQLDGDVAGKKYDPRAGPSNSGKQKKSEDVESNGEANGTSRRSRRRQRQAELKLSRSRLMAYGKIPSKPQKKH</sequence>
<dbReference type="EMBL" id="JANAVB010045020">
    <property type="protein sequence ID" value="KAJ6790646.1"/>
    <property type="molecule type" value="Genomic_DNA"/>
</dbReference>
<feature type="compositionally biased region" description="Acidic residues" evidence="3">
    <location>
        <begin position="443"/>
        <end position="453"/>
    </location>
</feature>
<feature type="domain" description="Kri1-like C-terminal" evidence="4">
    <location>
        <begin position="471"/>
        <end position="546"/>
    </location>
</feature>
<keyword evidence="6" id="KW-1185">Reference proteome</keyword>
<dbReference type="PANTHER" id="PTHR14490">
    <property type="entry name" value="ZINC FINGER, ZZ TYPE"/>
    <property type="match status" value="1"/>
</dbReference>
<feature type="compositionally biased region" description="Basic and acidic residues" evidence="3">
    <location>
        <begin position="432"/>
        <end position="442"/>
    </location>
</feature>
<evidence type="ECO:0000313" key="5">
    <source>
        <dbReference type="EMBL" id="KAJ6790646.1"/>
    </source>
</evidence>
<reference evidence="5" key="1">
    <citation type="journal article" date="2023" name="GigaByte">
        <title>Genome assembly of the bearded iris, Iris pallida Lam.</title>
        <authorList>
            <person name="Bruccoleri R.E."/>
            <person name="Oakeley E.J."/>
            <person name="Faust A.M.E."/>
            <person name="Altorfer M."/>
            <person name="Dessus-Babus S."/>
            <person name="Burckhardt D."/>
            <person name="Oertli M."/>
            <person name="Naumann U."/>
            <person name="Petersen F."/>
            <person name="Wong J."/>
        </authorList>
    </citation>
    <scope>NUCLEOTIDE SEQUENCE</scope>
    <source>
        <strain evidence="5">GSM-AAB239-AS_SAM_17_03QT</strain>
    </source>
</reference>
<accession>A0AAX6DFU6</accession>
<dbReference type="GO" id="GO:0030686">
    <property type="term" value="C:90S preribosome"/>
    <property type="evidence" value="ECO:0007669"/>
    <property type="project" value="TreeGrafter"/>
</dbReference>
<feature type="compositionally biased region" description="Basic and acidic residues" evidence="3">
    <location>
        <begin position="181"/>
        <end position="192"/>
    </location>
</feature>
<dbReference type="GO" id="GO:0000447">
    <property type="term" value="P:endonucleolytic cleavage in ITS1 to separate SSU-rRNA from 5.8S rRNA and LSU-rRNA from tricistronic rRNA transcript (SSU-rRNA, 5.8S rRNA, LSU-rRNA)"/>
    <property type="evidence" value="ECO:0007669"/>
    <property type="project" value="TreeGrafter"/>
</dbReference>
<feature type="region of interest" description="Disordered" evidence="3">
    <location>
        <begin position="49"/>
        <end position="75"/>
    </location>
</feature>
<dbReference type="AlphaFoldDB" id="A0AAX6DFU6"/>
<dbReference type="GO" id="GO:0005730">
    <property type="term" value="C:nucleolus"/>
    <property type="evidence" value="ECO:0007669"/>
    <property type="project" value="TreeGrafter"/>
</dbReference>
<feature type="compositionally biased region" description="Acidic residues" evidence="3">
    <location>
        <begin position="105"/>
        <end position="115"/>
    </location>
</feature>
<feature type="region of interest" description="Disordered" evidence="3">
    <location>
        <begin position="382"/>
        <end position="405"/>
    </location>
</feature>
<keyword evidence="2" id="KW-0175">Coiled coil</keyword>
<organism evidence="5 6">
    <name type="scientific">Iris pallida</name>
    <name type="common">Sweet iris</name>
    <dbReference type="NCBI Taxonomy" id="29817"/>
    <lineage>
        <taxon>Eukaryota</taxon>
        <taxon>Viridiplantae</taxon>
        <taxon>Streptophyta</taxon>
        <taxon>Embryophyta</taxon>
        <taxon>Tracheophyta</taxon>
        <taxon>Spermatophyta</taxon>
        <taxon>Magnoliopsida</taxon>
        <taxon>Liliopsida</taxon>
        <taxon>Asparagales</taxon>
        <taxon>Iridaceae</taxon>
        <taxon>Iridoideae</taxon>
        <taxon>Irideae</taxon>
        <taxon>Iris</taxon>
    </lineage>
</organism>
<feature type="compositionally biased region" description="Acidic residues" evidence="3">
    <location>
        <begin position="58"/>
        <end position="73"/>
    </location>
</feature>
<protein>
    <submittedName>
        <fullName evidence="5">Protein KRI1-like protein</fullName>
    </submittedName>
</protein>
<dbReference type="InterPro" id="IPR024626">
    <property type="entry name" value="Kri1-like_C"/>
</dbReference>
<evidence type="ECO:0000259" key="4">
    <source>
        <dbReference type="Pfam" id="PF12936"/>
    </source>
</evidence>